<organism evidence="3 4">
    <name type="scientific">Sphaerisporangium aureirubrum</name>
    <dbReference type="NCBI Taxonomy" id="1544736"/>
    <lineage>
        <taxon>Bacteria</taxon>
        <taxon>Bacillati</taxon>
        <taxon>Actinomycetota</taxon>
        <taxon>Actinomycetes</taxon>
        <taxon>Streptosporangiales</taxon>
        <taxon>Streptosporangiaceae</taxon>
        <taxon>Sphaerisporangium</taxon>
    </lineage>
</organism>
<sequence length="230" mass="24233">MEEHRTKRRPYGESAWPPREQEGLPPSARLYGAPAAPSGIRVPLWAQRLAIVLGSVAAGITVVALVVSTVVSRVNAPDTTRLTVTDGLAGVTYFMPPGWRAGAVPPVTGFTSAAVYGGAAIVMTRPGDSVAVSGPRAATLSLTELYARLLLHGDTVDVVDDRPVETGGYTGHSRALRAGYSDVVNRPAYLRVTVLTKEGGDKASVVIVGMVQPDDPRRRAEIDGVLALLK</sequence>
<dbReference type="EMBL" id="JBHSRF010000015">
    <property type="protein sequence ID" value="MFC6082259.1"/>
    <property type="molecule type" value="Genomic_DNA"/>
</dbReference>
<keyword evidence="2" id="KW-1133">Transmembrane helix</keyword>
<evidence type="ECO:0000313" key="4">
    <source>
        <dbReference type="Proteomes" id="UP001596137"/>
    </source>
</evidence>
<reference evidence="4" key="1">
    <citation type="journal article" date="2019" name="Int. J. Syst. Evol. Microbiol.">
        <title>The Global Catalogue of Microorganisms (GCM) 10K type strain sequencing project: providing services to taxonomists for standard genome sequencing and annotation.</title>
        <authorList>
            <consortium name="The Broad Institute Genomics Platform"/>
            <consortium name="The Broad Institute Genome Sequencing Center for Infectious Disease"/>
            <person name="Wu L."/>
            <person name="Ma J."/>
        </authorList>
    </citation>
    <scope>NUCLEOTIDE SEQUENCE [LARGE SCALE GENOMIC DNA]</scope>
    <source>
        <strain evidence="4">JCM 30346</strain>
    </source>
</reference>
<evidence type="ECO:0000256" key="1">
    <source>
        <dbReference type="SAM" id="MobiDB-lite"/>
    </source>
</evidence>
<name>A0ABW1NHX9_9ACTN</name>
<evidence type="ECO:0000256" key="2">
    <source>
        <dbReference type="SAM" id="Phobius"/>
    </source>
</evidence>
<protein>
    <submittedName>
        <fullName evidence="3">Uncharacterized protein</fullName>
    </submittedName>
</protein>
<accession>A0ABW1NHX9</accession>
<dbReference type="RefSeq" id="WP_380751897.1">
    <property type="nucleotide sequence ID" value="NZ_JBHSRF010000015.1"/>
</dbReference>
<keyword evidence="2" id="KW-0812">Transmembrane</keyword>
<evidence type="ECO:0000313" key="3">
    <source>
        <dbReference type="EMBL" id="MFC6082259.1"/>
    </source>
</evidence>
<dbReference type="Proteomes" id="UP001596137">
    <property type="component" value="Unassembled WGS sequence"/>
</dbReference>
<comment type="caution">
    <text evidence="3">The sequence shown here is derived from an EMBL/GenBank/DDBJ whole genome shotgun (WGS) entry which is preliminary data.</text>
</comment>
<feature type="region of interest" description="Disordered" evidence="1">
    <location>
        <begin position="1"/>
        <end position="30"/>
    </location>
</feature>
<gene>
    <name evidence="3" type="ORF">ACFP1K_13925</name>
</gene>
<keyword evidence="4" id="KW-1185">Reference proteome</keyword>
<keyword evidence="2" id="KW-0472">Membrane</keyword>
<feature type="transmembrane region" description="Helical" evidence="2">
    <location>
        <begin position="49"/>
        <end position="71"/>
    </location>
</feature>
<proteinExistence type="predicted"/>